<evidence type="ECO:0000313" key="2">
    <source>
        <dbReference type="EMBL" id="RMQ27487.1"/>
    </source>
</evidence>
<evidence type="ECO:0000313" key="1">
    <source>
        <dbReference type="EMBL" id="GBH17856.1"/>
    </source>
</evidence>
<accession>A0A2V0QXN1</accession>
<dbReference type="EMBL" id="BGKA01000123">
    <property type="protein sequence ID" value="GBH17856.1"/>
    <property type="molecule type" value="Genomic_DNA"/>
</dbReference>
<proteinExistence type="predicted"/>
<comment type="caution">
    <text evidence="2">The sequence shown here is derived from an EMBL/GenBank/DDBJ whole genome shotgun (WGS) entry which is preliminary data.</text>
</comment>
<name>A0A2V0QXN1_PSESF</name>
<protein>
    <submittedName>
        <fullName evidence="1">Predicted nuclease</fullName>
    </submittedName>
</protein>
<dbReference type="Proteomes" id="UP000273140">
    <property type="component" value="Unassembled WGS sequence"/>
</dbReference>
<organism evidence="2 4">
    <name type="scientific">Pseudomonas syringae pv. actinidiae</name>
    <dbReference type="NCBI Taxonomy" id="103796"/>
    <lineage>
        <taxon>Bacteria</taxon>
        <taxon>Pseudomonadati</taxon>
        <taxon>Pseudomonadota</taxon>
        <taxon>Gammaproteobacteria</taxon>
        <taxon>Pseudomonadales</taxon>
        <taxon>Pseudomonadaceae</taxon>
        <taxon>Pseudomonas</taxon>
        <taxon>Pseudomonas syringae</taxon>
    </lineage>
</organism>
<reference evidence="1 3" key="1">
    <citation type="submission" date="2018-04" db="EMBL/GenBank/DDBJ databases">
        <title>Draft genome sequence of Pseudomonas syringae pv. actinidiae biovar 3 strains isolated from kiwifruit in Kagawa prefecture.</title>
        <authorList>
            <person name="Tabuchi M."/>
            <person name="Saito M."/>
            <person name="Fujiwara S."/>
            <person name="Sasa N."/>
            <person name="Akimitsu K."/>
            <person name="Gomi K."/>
            <person name="Konishi-Sugita S."/>
            <person name="Hamano K."/>
            <person name="Kataoka I."/>
        </authorList>
    </citation>
    <scope>NUCLEOTIDE SEQUENCE [LARGE SCALE GENOMIC DNA]</scope>
    <source>
        <strain evidence="1 3">MAFF212211</strain>
    </source>
</reference>
<dbReference type="EMBL" id="RBRB01000329">
    <property type="protein sequence ID" value="RMQ27487.1"/>
    <property type="molecule type" value="Genomic_DNA"/>
</dbReference>
<reference evidence="2 4" key="2">
    <citation type="submission" date="2018-08" db="EMBL/GenBank/DDBJ databases">
        <title>Recombination of ecologically and evolutionarily significant loci maintains genetic cohesion in the Pseudomonas syringae species complex.</title>
        <authorList>
            <person name="Dillon M."/>
            <person name="Thakur S."/>
            <person name="Almeida R.N.D."/>
            <person name="Weir B.S."/>
            <person name="Guttman D.S."/>
        </authorList>
    </citation>
    <scope>NUCLEOTIDE SEQUENCE [LARGE SCALE GENOMIC DNA]</scope>
    <source>
        <strain evidence="2 4">ICMP 19074</strain>
    </source>
</reference>
<evidence type="ECO:0000313" key="3">
    <source>
        <dbReference type="Proteomes" id="UP000248291"/>
    </source>
</evidence>
<sequence length="45" mass="5148">MACSEAFGSTSVAPYYSWVAFEKDPEKSGFQLIWMYDKWCCLLSA</sequence>
<evidence type="ECO:0000313" key="4">
    <source>
        <dbReference type="Proteomes" id="UP000273140"/>
    </source>
</evidence>
<dbReference type="AlphaFoldDB" id="A0A2V0QXN1"/>
<gene>
    <name evidence="2" type="ORF">ALQ07_101844</name>
    <name evidence="1" type="ORF">KPSA3_03832</name>
</gene>
<dbReference type="Proteomes" id="UP000248291">
    <property type="component" value="Unassembled WGS sequence"/>
</dbReference>